<keyword evidence="2 4" id="KW-0560">Oxidoreductase</keyword>
<evidence type="ECO:0000256" key="2">
    <source>
        <dbReference type="ARBA" id="ARBA00023002"/>
    </source>
</evidence>
<name>A0A158DH55_9BURK</name>
<dbReference type="PANTHER" id="PTHR41517">
    <property type="entry name" value="1,2-DIOXYGENASE PROTEIN-RELATED"/>
    <property type="match status" value="1"/>
</dbReference>
<dbReference type="InterPro" id="IPR011051">
    <property type="entry name" value="RmlC_Cupin_sf"/>
</dbReference>
<dbReference type="Gene3D" id="2.60.120.10">
    <property type="entry name" value="Jelly Rolls"/>
    <property type="match status" value="2"/>
</dbReference>
<organism evidence="4 5">
    <name type="scientific">Caballeronia hypogeia</name>
    <dbReference type="NCBI Taxonomy" id="1777140"/>
    <lineage>
        <taxon>Bacteria</taxon>
        <taxon>Pseudomonadati</taxon>
        <taxon>Pseudomonadota</taxon>
        <taxon>Betaproteobacteria</taxon>
        <taxon>Burkholderiales</taxon>
        <taxon>Burkholderiaceae</taxon>
        <taxon>Caballeronia</taxon>
    </lineage>
</organism>
<evidence type="ECO:0000313" key="4">
    <source>
        <dbReference type="EMBL" id="SAK93914.1"/>
    </source>
</evidence>
<evidence type="ECO:0000256" key="1">
    <source>
        <dbReference type="ARBA" id="ARBA00022964"/>
    </source>
</evidence>
<dbReference type="Pfam" id="PF07883">
    <property type="entry name" value="Cupin_2"/>
    <property type="match status" value="1"/>
</dbReference>
<evidence type="ECO:0000313" key="5">
    <source>
        <dbReference type="Proteomes" id="UP000054851"/>
    </source>
</evidence>
<gene>
    <name evidence="4" type="primary">nagI</name>
    <name evidence="4" type="ORF">AWB79_07025</name>
</gene>
<dbReference type="PANTHER" id="PTHR41517:SF1">
    <property type="entry name" value="CUPIN"/>
    <property type="match status" value="1"/>
</dbReference>
<dbReference type="InterPro" id="IPR047183">
    <property type="entry name" value="GDO-like"/>
</dbReference>
<dbReference type="InterPro" id="IPR013096">
    <property type="entry name" value="Cupin_2"/>
</dbReference>
<dbReference type="EMBL" id="FCOA02000044">
    <property type="protein sequence ID" value="SAK93914.1"/>
    <property type="molecule type" value="Genomic_DNA"/>
</dbReference>
<dbReference type="STRING" id="1777140.AWB79_07025"/>
<evidence type="ECO:0000259" key="3">
    <source>
        <dbReference type="Pfam" id="PF07883"/>
    </source>
</evidence>
<dbReference type="OrthoDB" id="9794183at2"/>
<dbReference type="Proteomes" id="UP000054851">
    <property type="component" value="Unassembled WGS sequence"/>
</dbReference>
<dbReference type="SUPFAM" id="SSF51182">
    <property type="entry name" value="RmlC-like cupins"/>
    <property type="match status" value="1"/>
</dbReference>
<comment type="caution">
    <text evidence="4">The sequence shown here is derived from an EMBL/GenBank/DDBJ whole genome shotgun (WGS) entry which is preliminary data.</text>
</comment>
<dbReference type="RefSeq" id="WP_061172030.1">
    <property type="nucleotide sequence ID" value="NZ_FCOA02000044.1"/>
</dbReference>
<dbReference type="GO" id="GO:0047922">
    <property type="term" value="F:gentisate 1,2-dioxygenase activity"/>
    <property type="evidence" value="ECO:0007669"/>
    <property type="project" value="UniProtKB-EC"/>
</dbReference>
<keyword evidence="5" id="KW-1185">Reference proteome</keyword>
<feature type="domain" description="Cupin type-2" evidence="3">
    <location>
        <begin position="232"/>
        <end position="299"/>
    </location>
</feature>
<protein>
    <submittedName>
        <fullName evidence="4">Gentisate 1,2-dioxygenase</fullName>
        <ecNumber evidence="4">1.13.11.4</ecNumber>
    </submittedName>
</protein>
<proteinExistence type="predicted"/>
<keyword evidence="1" id="KW-0223">Dioxygenase</keyword>
<reference evidence="4" key="1">
    <citation type="submission" date="2016-01" db="EMBL/GenBank/DDBJ databases">
        <authorList>
            <person name="Peeters C."/>
        </authorList>
    </citation>
    <scope>NUCLEOTIDE SEQUENCE</scope>
    <source>
        <strain evidence="4">LMG 29322</strain>
    </source>
</reference>
<sequence length="323" mass="34084">MNSTFKPRRMEDMPAGVCAAPLGPADARARYFNSGNAFNVVLPPVPAATFMPDARVVQAARASFVQACDQSAALGSPVAATTPLMLAAYQVIAPGESADTRDVTSRSSGSLWYVMAGGGACASASHEAFAFHAGDVFMLPGGDPWRLAAGDAGAVFWRVDNSPQLAHEQVMPSASSTLQAVHYPADEIERQLAELFDTTADATTSGFALVFSSDLLGGSRNVLPTLTLSLNTLPAGDTQRAHRHNSAAITLVLDGEKCCTRIDGEPVAWSRGMTLVTPPGALHSHHNEGASQRARFLIVQDGALHYHCRTMGFAFENEASARV</sequence>
<dbReference type="EC" id="1.13.11.4" evidence="4"/>
<dbReference type="AlphaFoldDB" id="A0A158DH55"/>
<accession>A0A158DH55</accession>
<dbReference type="InterPro" id="IPR014710">
    <property type="entry name" value="RmlC-like_jellyroll"/>
</dbReference>